<dbReference type="InterPro" id="IPR000524">
    <property type="entry name" value="Tscrpt_reg_HTH_GntR"/>
</dbReference>
<organism evidence="5 6">
    <name type="scientific">Alteromonas sediminis</name>
    <dbReference type="NCBI Taxonomy" id="2259342"/>
    <lineage>
        <taxon>Bacteria</taxon>
        <taxon>Pseudomonadati</taxon>
        <taxon>Pseudomonadota</taxon>
        <taxon>Gammaproteobacteria</taxon>
        <taxon>Alteromonadales</taxon>
        <taxon>Alteromonadaceae</taxon>
        <taxon>Alteromonas/Salinimonas group</taxon>
        <taxon>Alteromonas</taxon>
    </lineage>
</organism>
<dbReference type="Pfam" id="PF00392">
    <property type="entry name" value="GntR"/>
    <property type="match status" value="1"/>
</dbReference>
<dbReference type="InterPro" id="IPR036390">
    <property type="entry name" value="WH_DNA-bd_sf"/>
</dbReference>
<evidence type="ECO:0000256" key="2">
    <source>
        <dbReference type="ARBA" id="ARBA00023125"/>
    </source>
</evidence>
<dbReference type="EMBL" id="RPOK01000003">
    <property type="protein sequence ID" value="RPJ66472.1"/>
    <property type="molecule type" value="Genomic_DNA"/>
</dbReference>
<evidence type="ECO:0000256" key="1">
    <source>
        <dbReference type="ARBA" id="ARBA00023015"/>
    </source>
</evidence>
<keyword evidence="3" id="KW-0804">Transcription</keyword>
<dbReference type="GO" id="GO:0003700">
    <property type="term" value="F:DNA-binding transcription factor activity"/>
    <property type="evidence" value="ECO:0007669"/>
    <property type="project" value="InterPro"/>
</dbReference>
<evidence type="ECO:0000256" key="3">
    <source>
        <dbReference type="ARBA" id="ARBA00023163"/>
    </source>
</evidence>
<accession>A0A3N5XZH0</accession>
<sequence length="125" mass="14112">MITIDLDSPEPLFNQLINQIKLAIQKGLLKPSDPLPSIRKLSSELDLNAKTVTKAFRLLERDKVIETKGYRGTFVHPDALQNLSSDIHEWLDDQLQETINKLRDAGATDSEIRIAFKKALSTQTN</sequence>
<name>A0A3N5XZH0_9ALTE</name>
<reference evidence="5 6" key="1">
    <citation type="submission" date="2018-11" db="EMBL/GenBank/DDBJ databases">
        <authorList>
            <person name="Ye M.-Q."/>
            <person name="Du Z.-J."/>
        </authorList>
    </citation>
    <scope>NUCLEOTIDE SEQUENCE [LARGE SCALE GENOMIC DNA]</scope>
    <source>
        <strain evidence="5 6">U0105</strain>
    </source>
</reference>
<dbReference type="RefSeq" id="WP_124027830.1">
    <property type="nucleotide sequence ID" value="NZ_JBHRSN010000006.1"/>
</dbReference>
<dbReference type="AlphaFoldDB" id="A0A3N5XZH0"/>
<dbReference type="OrthoDB" id="9804020at2"/>
<dbReference type="GO" id="GO:0003677">
    <property type="term" value="F:DNA binding"/>
    <property type="evidence" value="ECO:0007669"/>
    <property type="project" value="UniProtKB-KW"/>
</dbReference>
<keyword evidence="2" id="KW-0238">DNA-binding</keyword>
<evidence type="ECO:0000259" key="4">
    <source>
        <dbReference type="PROSITE" id="PS50949"/>
    </source>
</evidence>
<dbReference type="PANTHER" id="PTHR38445">
    <property type="entry name" value="HTH-TYPE TRANSCRIPTIONAL REPRESSOR YTRA"/>
    <property type="match status" value="1"/>
</dbReference>
<dbReference type="CDD" id="cd07377">
    <property type="entry name" value="WHTH_GntR"/>
    <property type="match status" value="1"/>
</dbReference>
<proteinExistence type="predicted"/>
<dbReference type="Proteomes" id="UP000275281">
    <property type="component" value="Unassembled WGS sequence"/>
</dbReference>
<dbReference type="Gene3D" id="1.10.10.10">
    <property type="entry name" value="Winged helix-like DNA-binding domain superfamily/Winged helix DNA-binding domain"/>
    <property type="match status" value="1"/>
</dbReference>
<keyword evidence="6" id="KW-1185">Reference proteome</keyword>
<dbReference type="PROSITE" id="PS50949">
    <property type="entry name" value="HTH_GNTR"/>
    <property type="match status" value="1"/>
</dbReference>
<comment type="caution">
    <text evidence="5">The sequence shown here is derived from an EMBL/GenBank/DDBJ whole genome shotgun (WGS) entry which is preliminary data.</text>
</comment>
<feature type="domain" description="HTH gntR-type" evidence="4">
    <location>
        <begin position="10"/>
        <end position="78"/>
    </location>
</feature>
<dbReference type="InterPro" id="IPR036388">
    <property type="entry name" value="WH-like_DNA-bd_sf"/>
</dbReference>
<dbReference type="PANTHER" id="PTHR38445:SF9">
    <property type="entry name" value="HTH-TYPE TRANSCRIPTIONAL REPRESSOR YTRA"/>
    <property type="match status" value="1"/>
</dbReference>
<gene>
    <name evidence="5" type="ORF">DRW07_10275</name>
</gene>
<evidence type="ECO:0000313" key="6">
    <source>
        <dbReference type="Proteomes" id="UP000275281"/>
    </source>
</evidence>
<dbReference type="SUPFAM" id="SSF46785">
    <property type="entry name" value="Winged helix' DNA-binding domain"/>
    <property type="match status" value="1"/>
</dbReference>
<keyword evidence="1" id="KW-0805">Transcription regulation</keyword>
<evidence type="ECO:0000313" key="5">
    <source>
        <dbReference type="EMBL" id="RPJ66472.1"/>
    </source>
</evidence>
<protein>
    <submittedName>
        <fullName evidence="5">GntR family transcriptional regulator</fullName>
    </submittedName>
</protein>
<dbReference type="SMART" id="SM00345">
    <property type="entry name" value="HTH_GNTR"/>
    <property type="match status" value="1"/>
</dbReference>